<dbReference type="GO" id="GO:0005789">
    <property type="term" value="C:endoplasmic reticulum membrane"/>
    <property type="evidence" value="ECO:0007669"/>
    <property type="project" value="UniProtKB-SubCell"/>
</dbReference>
<evidence type="ECO:0000256" key="2">
    <source>
        <dbReference type="ARBA" id="ARBA00004502"/>
    </source>
</evidence>
<evidence type="ECO:0000256" key="6">
    <source>
        <dbReference type="ARBA" id="ARBA00035634"/>
    </source>
</evidence>
<gene>
    <name evidence="11" type="primary">aup1</name>
    <name evidence="11" type="ORF">L345_17066</name>
</gene>
<dbReference type="SMART" id="SM00546">
    <property type="entry name" value="CUE"/>
    <property type="match status" value="1"/>
</dbReference>
<evidence type="ECO:0000313" key="12">
    <source>
        <dbReference type="Proteomes" id="UP000018936"/>
    </source>
</evidence>
<dbReference type="EMBL" id="AZIM01009232">
    <property type="protein sequence ID" value="ETE57222.1"/>
    <property type="molecule type" value="Genomic_DNA"/>
</dbReference>
<dbReference type="GO" id="GO:0005811">
    <property type="term" value="C:lipid droplet"/>
    <property type="evidence" value="ECO:0007669"/>
    <property type="project" value="UniProtKB-SubCell"/>
</dbReference>
<feature type="domain" description="CUE" evidence="10">
    <location>
        <begin position="182"/>
        <end position="224"/>
    </location>
</feature>
<dbReference type="GO" id="GO:0036503">
    <property type="term" value="P:ERAD pathway"/>
    <property type="evidence" value="ECO:0007669"/>
    <property type="project" value="InterPro"/>
</dbReference>
<keyword evidence="5" id="KW-0472">Membrane</keyword>
<accession>V8N6N8</accession>
<feature type="region of interest" description="Disordered" evidence="9">
    <location>
        <begin position="149"/>
        <end position="178"/>
    </location>
</feature>
<evidence type="ECO:0000256" key="5">
    <source>
        <dbReference type="ARBA" id="ARBA00023136"/>
    </source>
</evidence>
<dbReference type="CDD" id="cd14420">
    <property type="entry name" value="CUE_AUP1"/>
    <property type="match status" value="1"/>
</dbReference>
<name>V8N6N8_OPHHA</name>
<evidence type="ECO:0000256" key="7">
    <source>
        <dbReference type="ARBA" id="ARBA00035685"/>
    </source>
</evidence>
<keyword evidence="3" id="KW-0551">Lipid droplet</keyword>
<evidence type="ECO:0000256" key="8">
    <source>
        <dbReference type="ARBA" id="ARBA00035713"/>
    </source>
</evidence>
<keyword evidence="4" id="KW-0256">Endoplasmic reticulum</keyword>
<evidence type="ECO:0000313" key="11">
    <source>
        <dbReference type="EMBL" id="ETE57222.1"/>
    </source>
</evidence>
<proteinExistence type="inferred from homology"/>
<dbReference type="GO" id="GO:0043130">
    <property type="term" value="F:ubiquitin binding"/>
    <property type="evidence" value="ECO:0007669"/>
    <property type="project" value="InterPro"/>
</dbReference>
<dbReference type="Gene3D" id="1.10.8.10">
    <property type="entry name" value="DNA helicase RuvA subunit, C-terminal domain"/>
    <property type="match status" value="1"/>
</dbReference>
<dbReference type="Proteomes" id="UP000018936">
    <property type="component" value="Unassembled WGS sequence"/>
</dbReference>
<feature type="non-terminal residue" evidence="11">
    <location>
        <position position="1"/>
    </location>
</feature>
<sequence>GGNPPLLLFPEEETTNGRVGLLRFRWARRGLGEPGLHRLAPPNPPHPPPLPFAAPGPSPLWTRCSRWLCRAWLALPGSLSCSGLSSFLSPFIKWLPSVYRQAEESQEEFALRVQEVGKAAGEGLLALELGVMSTCLTAADKAEHLKRLRHHPPASRPPPPPSQSSGSQPQVSRSVPPTEDVHLIGMARRVREVLPQVPMSAIRKDLAQTNCVDTTIANLLEGRVPFVPEAETEGFVAAAPSSYGAQDPSTSRMAPVQKAVGVCLEEACLGRFLKGSLFSLGIGEGLCQICGSQTTFSPGTKASALGLRQK</sequence>
<feature type="non-terminal residue" evidence="11">
    <location>
        <position position="310"/>
    </location>
</feature>
<dbReference type="AlphaFoldDB" id="V8N6N8"/>
<evidence type="ECO:0000259" key="10">
    <source>
        <dbReference type="PROSITE" id="PS51140"/>
    </source>
</evidence>
<evidence type="ECO:0000256" key="9">
    <source>
        <dbReference type="SAM" id="MobiDB-lite"/>
    </source>
</evidence>
<reference evidence="11 12" key="1">
    <citation type="journal article" date="2013" name="Proc. Natl. Acad. Sci. U.S.A.">
        <title>The king cobra genome reveals dynamic gene evolution and adaptation in the snake venom system.</title>
        <authorList>
            <person name="Vonk F.J."/>
            <person name="Casewell N.R."/>
            <person name="Henkel C.V."/>
            <person name="Heimberg A.M."/>
            <person name="Jansen H.J."/>
            <person name="McCleary R.J."/>
            <person name="Kerkkamp H.M."/>
            <person name="Vos R.A."/>
            <person name="Guerreiro I."/>
            <person name="Calvete J.J."/>
            <person name="Wuster W."/>
            <person name="Woods A.E."/>
            <person name="Logan J.M."/>
            <person name="Harrison R.A."/>
            <person name="Castoe T.A."/>
            <person name="de Koning A.P."/>
            <person name="Pollock D.D."/>
            <person name="Yandell M."/>
            <person name="Calderon D."/>
            <person name="Renjifo C."/>
            <person name="Currier R.B."/>
            <person name="Salgado D."/>
            <person name="Pla D."/>
            <person name="Sanz L."/>
            <person name="Hyder A.S."/>
            <person name="Ribeiro J.M."/>
            <person name="Arntzen J.W."/>
            <person name="van den Thillart G.E."/>
            <person name="Boetzer M."/>
            <person name="Pirovano W."/>
            <person name="Dirks R.P."/>
            <person name="Spaink H.P."/>
            <person name="Duboule D."/>
            <person name="McGlinn E."/>
            <person name="Kini R.M."/>
            <person name="Richardson M.K."/>
        </authorList>
    </citation>
    <scope>NUCLEOTIDE SEQUENCE</scope>
    <source>
        <tissue evidence="11">Blood</tissue>
    </source>
</reference>
<keyword evidence="12" id="KW-1185">Reference proteome</keyword>
<dbReference type="OrthoDB" id="1854593at2759"/>
<dbReference type="InterPro" id="IPR003892">
    <property type="entry name" value="CUE"/>
</dbReference>
<organism evidence="11 12">
    <name type="scientific">Ophiophagus hannah</name>
    <name type="common">King cobra</name>
    <name type="synonym">Naja hannah</name>
    <dbReference type="NCBI Taxonomy" id="8665"/>
    <lineage>
        <taxon>Eukaryota</taxon>
        <taxon>Metazoa</taxon>
        <taxon>Chordata</taxon>
        <taxon>Craniata</taxon>
        <taxon>Vertebrata</taxon>
        <taxon>Euteleostomi</taxon>
        <taxon>Lepidosauria</taxon>
        <taxon>Squamata</taxon>
        <taxon>Bifurcata</taxon>
        <taxon>Unidentata</taxon>
        <taxon>Episquamata</taxon>
        <taxon>Toxicofera</taxon>
        <taxon>Serpentes</taxon>
        <taxon>Colubroidea</taxon>
        <taxon>Elapidae</taxon>
        <taxon>Elapinae</taxon>
        <taxon>Ophiophagus</taxon>
    </lineage>
</organism>
<evidence type="ECO:0000256" key="3">
    <source>
        <dbReference type="ARBA" id="ARBA00022677"/>
    </source>
</evidence>
<dbReference type="PROSITE" id="PS51140">
    <property type="entry name" value="CUE"/>
    <property type="match status" value="1"/>
</dbReference>
<evidence type="ECO:0000256" key="1">
    <source>
        <dbReference type="ARBA" id="ARBA00004406"/>
    </source>
</evidence>
<dbReference type="Pfam" id="PF02845">
    <property type="entry name" value="CUE"/>
    <property type="match status" value="1"/>
</dbReference>
<comment type="subcellular location">
    <subcellularLocation>
        <location evidence="1">Endoplasmic reticulum membrane</location>
        <topology evidence="1">Peripheral membrane protein</topology>
    </subcellularLocation>
    <subcellularLocation>
        <location evidence="2">Lipid droplet</location>
    </subcellularLocation>
</comment>
<comment type="caution">
    <text evidence="11">The sequence shown here is derived from an EMBL/GenBank/DDBJ whole genome shotgun (WGS) entry which is preliminary data.</text>
</comment>
<dbReference type="InterPro" id="IPR048056">
    <property type="entry name" value="AUP1_CUE"/>
</dbReference>
<comment type="similarity">
    <text evidence="6">Belongs to the AUP1 family.</text>
</comment>
<dbReference type="FunFam" id="1.10.8.10:FF:000049">
    <property type="entry name" value="ancient ubiquitous protein 1 isoform X2"/>
    <property type="match status" value="1"/>
</dbReference>
<protein>
    <recommendedName>
        <fullName evidence="7">Lipid droplet-regulating VLDL assembly factor AUP1</fullName>
    </recommendedName>
    <alternativeName>
        <fullName evidence="8">Ancient ubiquitous protein 1</fullName>
    </alternativeName>
</protein>
<feature type="compositionally biased region" description="Low complexity" evidence="9">
    <location>
        <begin position="163"/>
        <end position="177"/>
    </location>
</feature>
<evidence type="ECO:0000256" key="4">
    <source>
        <dbReference type="ARBA" id="ARBA00022824"/>
    </source>
</evidence>